<dbReference type="SUPFAM" id="SSF50630">
    <property type="entry name" value="Acid proteases"/>
    <property type="match status" value="1"/>
</dbReference>
<keyword evidence="3 6" id="KW-1133">Transmembrane helix</keyword>
<name>A0A3E2GYT3_SCYLI</name>
<dbReference type="PROSITE" id="PS51767">
    <property type="entry name" value="PEPTIDASE_A1"/>
    <property type="match status" value="1"/>
</dbReference>
<dbReference type="STRING" id="5539.A0A3E2GYT3"/>
<dbReference type="PANTHER" id="PTHR15549">
    <property type="entry name" value="PAIRED IMMUNOGLOBULIN-LIKE TYPE 2 RECEPTOR"/>
    <property type="match status" value="1"/>
</dbReference>
<dbReference type="PANTHER" id="PTHR15549:SF27">
    <property type="entry name" value="CHITIN-BINDING TYPE-1 DOMAIN-CONTAINING PROTEIN"/>
    <property type="match status" value="1"/>
</dbReference>
<dbReference type="EMBL" id="NCSJ02000272">
    <property type="protein sequence ID" value="RFU26271.1"/>
    <property type="molecule type" value="Genomic_DNA"/>
</dbReference>
<feature type="non-terminal residue" evidence="8">
    <location>
        <position position="483"/>
    </location>
</feature>
<sequence length="483" mass="52115">MLTSRRWVNNTWIFDRSGQCDASSPPIECAGVRGSAFNENSSSTWASSPVTDDDVPENRAVMQGYGASISSNDLFGSDTLRFLSSVSLPHFPFRIPRVNWQAQSSMIGLGSQSTFMNALQNSGIISSRVWSYWYGLTGLGQQMDGGVVFGGFDQAKTKGNNYTQSLRDNVPSCPTKIVAIISEITMNFPNGTKKNILGSSHGSALQMCINPTYPLITIPFDIWNTFSDYAGGTFIGRSLGINLFSMLYSADDVYDGSLTFTIDNSLDITIPNSELVQPDITYDVNGNIGYNSSTREIMLNSLQQVNANDEPQLGHTFLSAAYLMVDVDANTYTLWEANPTDDQQLVTYPSGTSCNASASHSSEQSDSSSSSSLSSSPTTSSPPSSSTPSAPKPPHHSNAGAIAGGVVGAIAVVALLLSGLFIYFRRKRRAEGIRKQGDIPSADILLKQTSYQDRAGLYVKAELSDHHKVELPANKIVSVYELG</sequence>
<reference evidence="8 9" key="1">
    <citation type="submission" date="2018-05" db="EMBL/GenBank/DDBJ databases">
        <title>Draft genome sequence of Scytalidium lignicola DSM 105466, a ubiquitous saprotrophic fungus.</title>
        <authorList>
            <person name="Buettner E."/>
            <person name="Gebauer A.M."/>
            <person name="Hofrichter M."/>
            <person name="Liers C."/>
            <person name="Kellner H."/>
        </authorList>
    </citation>
    <scope>NUCLEOTIDE SEQUENCE [LARGE SCALE GENOMIC DNA]</scope>
    <source>
        <strain evidence="8 9">DSM 105466</strain>
    </source>
</reference>
<dbReference type="GO" id="GO:0016020">
    <property type="term" value="C:membrane"/>
    <property type="evidence" value="ECO:0007669"/>
    <property type="project" value="UniProtKB-SubCell"/>
</dbReference>
<dbReference type="AlphaFoldDB" id="A0A3E2GYT3"/>
<dbReference type="InterPro" id="IPR033121">
    <property type="entry name" value="PEPTIDASE_A1"/>
</dbReference>
<evidence type="ECO:0000256" key="4">
    <source>
        <dbReference type="ARBA" id="ARBA00023136"/>
    </source>
</evidence>
<comment type="caution">
    <text evidence="8">The sequence shown here is derived from an EMBL/GenBank/DDBJ whole genome shotgun (WGS) entry which is preliminary data.</text>
</comment>
<feature type="transmembrane region" description="Helical" evidence="6">
    <location>
        <begin position="401"/>
        <end position="424"/>
    </location>
</feature>
<evidence type="ECO:0000256" key="6">
    <source>
        <dbReference type="SAM" id="Phobius"/>
    </source>
</evidence>
<evidence type="ECO:0000256" key="2">
    <source>
        <dbReference type="ARBA" id="ARBA00022692"/>
    </source>
</evidence>
<accession>A0A3E2GYT3</accession>
<dbReference type="GO" id="GO:0071944">
    <property type="term" value="C:cell periphery"/>
    <property type="evidence" value="ECO:0007669"/>
    <property type="project" value="UniProtKB-ARBA"/>
</dbReference>
<protein>
    <recommendedName>
        <fullName evidence="7">Peptidase A1 domain-containing protein</fullName>
    </recommendedName>
</protein>
<organism evidence="8 9">
    <name type="scientific">Scytalidium lignicola</name>
    <name type="common">Hyphomycete</name>
    <dbReference type="NCBI Taxonomy" id="5539"/>
    <lineage>
        <taxon>Eukaryota</taxon>
        <taxon>Fungi</taxon>
        <taxon>Dikarya</taxon>
        <taxon>Ascomycota</taxon>
        <taxon>Pezizomycotina</taxon>
        <taxon>Leotiomycetes</taxon>
        <taxon>Leotiomycetes incertae sedis</taxon>
        <taxon>Scytalidium</taxon>
    </lineage>
</organism>
<feature type="region of interest" description="Disordered" evidence="5">
    <location>
        <begin position="346"/>
        <end position="397"/>
    </location>
</feature>
<keyword evidence="2 6" id="KW-0812">Transmembrane</keyword>
<dbReference type="InterPro" id="IPR051694">
    <property type="entry name" value="Immunoregulatory_rcpt-like"/>
</dbReference>
<evidence type="ECO:0000256" key="3">
    <source>
        <dbReference type="ARBA" id="ARBA00022989"/>
    </source>
</evidence>
<evidence type="ECO:0000259" key="7">
    <source>
        <dbReference type="PROSITE" id="PS51767"/>
    </source>
</evidence>
<comment type="subcellular location">
    <subcellularLocation>
        <location evidence="1">Membrane</location>
        <topology evidence="1">Single-pass membrane protein</topology>
    </subcellularLocation>
</comment>
<evidence type="ECO:0000313" key="8">
    <source>
        <dbReference type="EMBL" id="RFU26271.1"/>
    </source>
</evidence>
<feature type="non-terminal residue" evidence="8">
    <location>
        <position position="1"/>
    </location>
</feature>
<evidence type="ECO:0000256" key="1">
    <source>
        <dbReference type="ARBA" id="ARBA00004167"/>
    </source>
</evidence>
<dbReference type="Pfam" id="PF00026">
    <property type="entry name" value="Asp"/>
    <property type="match status" value="1"/>
</dbReference>
<dbReference type="OMA" id="NSTSFWN"/>
<dbReference type="CDD" id="cd12087">
    <property type="entry name" value="TM_EGFR-like"/>
    <property type="match status" value="1"/>
</dbReference>
<feature type="domain" description="Peptidase A1" evidence="7">
    <location>
        <begin position="1"/>
        <end position="335"/>
    </location>
</feature>
<proteinExistence type="predicted"/>
<keyword evidence="9" id="KW-1185">Reference proteome</keyword>
<evidence type="ECO:0000313" key="9">
    <source>
        <dbReference type="Proteomes" id="UP000258309"/>
    </source>
</evidence>
<dbReference type="Gene3D" id="2.40.70.10">
    <property type="entry name" value="Acid Proteases"/>
    <property type="match status" value="2"/>
</dbReference>
<dbReference type="Proteomes" id="UP000258309">
    <property type="component" value="Unassembled WGS sequence"/>
</dbReference>
<feature type="compositionally biased region" description="Low complexity" evidence="5">
    <location>
        <begin position="350"/>
        <end position="389"/>
    </location>
</feature>
<dbReference type="OrthoDB" id="5361565at2759"/>
<keyword evidence="4 6" id="KW-0472">Membrane</keyword>
<gene>
    <name evidence="8" type="ORF">B7463_g10065</name>
</gene>
<dbReference type="InterPro" id="IPR021109">
    <property type="entry name" value="Peptidase_aspartic_dom_sf"/>
</dbReference>
<evidence type="ECO:0000256" key="5">
    <source>
        <dbReference type="SAM" id="MobiDB-lite"/>
    </source>
</evidence>